<reference evidence="11" key="1">
    <citation type="journal article" date="2019" name="G3 (Bethesda)">
        <title>Genome Assemblies of Two Rare Opportunistic Yeast Pathogens: Diutina rugosa (syn. Candida rugosa) and Trichomonascus ciferrii (syn. Candida ciferrii).</title>
        <authorList>
            <person name="Mixao V."/>
            <person name="Saus E."/>
            <person name="Hansen A.P."/>
            <person name="Lass-Florl C."/>
            <person name="Gabaldon T."/>
        </authorList>
    </citation>
    <scope>NUCLEOTIDE SEQUENCE</scope>
    <source>
        <strain evidence="11">CBS 4856</strain>
    </source>
</reference>
<keyword evidence="5 9" id="KW-1133">Transmembrane helix</keyword>
<dbReference type="OrthoDB" id="6612291at2759"/>
<dbReference type="PROSITE" id="PS00217">
    <property type="entry name" value="SUGAR_TRANSPORT_2"/>
    <property type="match status" value="1"/>
</dbReference>
<dbReference type="FunFam" id="1.20.1250.20:FF:000078">
    <property type="entry name" value="MFS maltose transporter, putative"/>
    <property type="match status" value="1"/>
</dbReference>
<dbReference type="GO" id="GO:0005351">
    <property type="term" value="F:carbohydrate:proton symporter activity"/>
    <property type="evidence" value="ECO:0007669"/>
    <property type="project" value="TreeGrafter"/>
</dbReference>
<feature type="region of interest" description="Disordered" evidence="8">
    <location>
        <begin position="1"/>
        <end position="22"/>
    </location>
</feature>
<feature type="transmembrane region" description="Helical" evidence="9">
    <location>
        <begin position="475"/>
        <end position="493"/>
    </location>
</feature>
<dbReference type="EMBL" id="SWFS01000566">
    <property type="protein sequence ID" value="KAA8897413.1"/>
    <property type="molecule type" value="Genomic_DNA"/>
</dbReference>
<feature type="transmembrane region" description="Helical" evidence="9">
    <location>
        <begin position="49"/>
        <end position="69"/>
    </location>
</feature>
<feature type="transmembrane region" description="Helical" evidence="9">
    <location>
        <begin position="312"/>
        <end position="329"/>
    </location>
</feature>
<organism evidence="11 12">
    <name type="scientific">Trichomonascus ciferrii</name>
    <dbReference type="NCBI Taxonomy" id="44093"/>
    <lineage>
        <taxon>Eukaryota</taxon>
        <taxon>Fungi</taxon>
        <taxon>Dikarya</taxon>
        <taxon>Ascomycota</taxon>
        <taxon>Saccharomycotina</taxon>
        <taxon>Dipodascomycetes</taxon>
        <taxon>Dipodascales</taxon>
        <taxon>Trichomonascaceae</taxon>
        <taxon>Trichomonascus</taxon>
        <taxon>Trichomonascus ciferrii complex</taxon>
    </lineage>
</organism>
<evidence type="ECO:0000313" key="12">
    <source>
        <dbReference type="Proteomes" id="UP000761534"/>
    </source>
</evidence>
<dbReference type="Proteomes" id="UP000761534">
    <property type="component" value="Unassembled WGS sequence"/>
</dbReference>
<dbReference type="PANTHER" id="PTHR48022">
    <property type="entry name" value="PLASTIDIC GLUCOSE TRANSPORTER 4"/>
    <property type="match status" value="1"/>
</dbReference>
<comment type="similarity">
    <text evidence="2 7">Belongs to the major facilitator superfamily. Sugar transporter (TC 2.A.1.1) family.</text>
</comment>
<evidence type="ECO:0000256" key="4">
    <source>
        <dbReference type="ARBA" id="ARBA00022692"/>
    </source>
</evidence>
<feature type="transmembrane region" description="Helical" evidence="9">
    <location>
        <begin position="100"/>
        <end position="120"/>
    </location>
</feature>
<evidence type="ECO:0000313" key="11">
    <source>
        <dbReference type="EMBL" id="KAA8897413.1"/>
    </source>
</evidence>
<evidence type="ECO:0000256" key="8">
    <source>
        <dbReference type="SAM" id="MobiDB-lite"/>
    </source>
</evidence>
<feature type="transmembrane region" description="Helical" evidence="9">
    <location>
        <begin position="374"/>
        <end position="395"/>
    </location>
</feature>
<evidence type="ECO:0000256" key="1">
    <source>
        <dbReference type="ARBA" id="ARBA00004141"/>
    </source>
</evidence>
<sequence>MDSEKKATTQSTHVESVEDGAKAHTQIELEAREASDIEHSMSILEAIKVYPKAVIWSIIVSLTICMEGYDVNLMPNLIAYPSFKRDFGQYFEGVGYQLTGTWQVLLTTGYCVGTVIGVFMNGYLSERFGHRWTLMGSLAILNGLIFLMFFATNVEMLFASQFLCGLPWGVFATIGPAYASEVCPLALRGILTSYINVCFCIGQFISAGVLNGLVSNNTEWSYRIPFAVQWAWPLPIMVMIYFAPDSPWWLVRKGNLEGAKKNLQRLVNEEKHGNLDKQISLMIYTDEVEREIESGTSYFDCFKGFDLRRTEISCCVFAGQVLSGNNFAYGGTYFFEQAGMEPSNSYKLGFGSTAMALAGTLLSWFVMNKMGRRPIYVTGLACMTIILLLIGFLSFSSNSNVKWAQAAFTMIWLFVYSLTVGPLGWAIPSEMSSMRLRNKTICLARNTYYVLNIAGGALEPYMMNPTEWNWKAKTGFFWAGSCFLITVWAFFRLPESKGRMPQELDILFSKRISARKFSKYRKEDLQELDSEEPNTV</sequence>
<keyword evidence="3 7" id="KW-0813">Transport</keyword>
<dbReference type="Gene3D" id="1.20.1250.20">
    <property type="entry name" value="MFS general substrate transporter like domains"/>
    <property type="match status" value="1"/>
</dbReference>
<keyword evidence="6 9" id="KW-0472">Membrane</keyword>
<feature type="domain" description="Major facilitator superfamily (MFS) profile" evidence="10">
    <location>
        <begin position="56"/>
        <end position="497"/>
    </location>
</feature>
<keyword evidence="4 9" id="KW-0812">Transmembrane</keyword>
<dbReference type="PROSITE" id="PS50850">
    <property type="entry name" value="MFS"/>
    <property type="match status" value="1"/>
</dbReference>
<dbReference type="InterPro" id="IPR050360">
    <property type="entry name" value="MFS_Sugar_Transporters"/>
</dbReference>
<feature type="transmembrane region" description="Helical" evidence="9">
    <location>
        <begin position="191"/>
        <end position="210"/>
    </location>
</feature>
<keyword evidence="12" id="KW-1185">Reference proteome</keyword>
<proteinExistence type="inferred from homology"/>
<name>A0A642UE59_9ASCO</name>
<dbReference type="InterPro" id="IPR003663">
    <property type="entry name" value="Sugar/inositol_transpt"/>
</dbReference>
<dbReference type="GO" id="GO:0016020">
    <property type="term" value="C:membrane"/>
    <property type="evidence" value="ECO:0007669"/>
    <property type="project" value="UniProtKB-SubCell"/>
</dbReference>
<evidence type="ECO:0000256" key="5">
    <source>
        <dbReference type="ARBA" id="ARBA00022989"/>
    </source>
</evidence>
<dbReference type="InterPro" id="IPR020846">
    <property type="entry name" value="MFS_dom"/>
</dbReference>
<evidence type="ECO:0000259" key="10">
    <source>
        <dbReference type="PROSITE" id="PS50850"/>
    </source>
</evidence>
<dbReference type="InterPro" id="IPR036259">
    <property type="entry name" value="MFS_trans_sf"/>
</dbReference>
<dbReference type="AlphaFoldDB" id="A0A642UE59"/>
<evidence type="ECO:0000256" key="2">
    <source>
        <dbReference type="ARBA" id="ARBA00010992"/>
    </source>
</evidence>
<dbReference type="VEuPathDB" id="FungiDB:TRICI_006757"/>
<feature type="transmembrane region" description="Helical" evidence="9">
    <location>
        <begin position="349"/>
        <end position="367"/>
    </location>
</feature>
<feature type="transmembrane region" description="Helical" evidence="9">
    <location>
        <begin position="157"/>
        <end position="179"/>
    </location>
</feature>
<dbReference type="SUPFAM" id="SSF103473">
    <property type="entry name" value="MFS general substrate transporter"/>
    <property type="match status" value="1"/>
</dbReference>
<evidence type="ECO:0000256" key="3">
    <source>
        <dbReference type="ARBA" id="ARBA00022448"/>
    </source>
</evidence>
<comment type="subcellular location">
    <subcellularLocation>
        <location evidence="1">Membrane</location>
        <topology evidence="1">Multi-pass membrane protein</topology>
    </subcellularLocation>
</comment>
<dbReference type="NCBIfam" id="TIGR00879">
    <property type="entry name" value="SP"/>
    <property type="match status" value="1"/>
</dbReference>
<feature type="transmembrane region" description="Helical" evidence="9">
    <location>
        <begin position="407"/>
        <end position="427"/>
    </location>
</feature>
<protein>
    <recommendedName>
        <fullName evidence="10">Major facilitator superfamily (MFS) profile domain-containing protein</fullName>
    </recommendedName>
</protein>
<dbReference type="PANTHER" id="PTHR48022:SF83">
    <property type="entry name" value="MAJOR FACILITATOR SUPERFAMILY (MFS) PROFILE DOMAIN-CONTAINING PROTEIN"/>
    <property type="match status" value="1"/>
</dbReference>
<accession>A0A642UE59</accession>
<gene>
    <name evidence="11" type="ORF">TRICI_006757</name>
</gene>
<feature type="transmembrane region" description="Helical" evidence="9">
    <location>
        <begin position="132"/>
        <end position="151"/>
    </location>
</feature>
<dbReference type="InterPro" id="IPR005829">
    <property type="entry name" value="Sugar_transporter_CS"/>
</dbReference>
<feature type="transmembrane region" description="Helical" evidence="9">
    <location>
        <begin position="230"/>
        <end position="251"/>
    </location>
</feature>
<dbReference type="InterPro" id="IPR005828">
    <property type="entry name" value="MFS_sugar_transport-like"/>
</dbReference>
<comment type="caution">
    <text evidence="11">The sequence shown here is derived from an EMBL/GenBank/DDBJ whole genome shotgun (WGS) entry which is preliminary data.</text>
</comment>
<dbReference type="Pfam" id="PF00083">
    <property type="entry name" value="Sugar_tr"/>
    <property type="match status" value="1"/>
</dbReference>
<evidence type="ECO:0000256" key="9">
    <source>
        <dbReference type="SAM" id="Phobius"/>
    </source>
</evidence>
<feature type="transmembrane region" description="Helical" evidence="9">
    <location>
        <begin position="447"/>
        <end position="463"/>
    </location>
</feature>
<evidence type="ECO:0000256" key="6">
    <source>
        <dbReference type="ARBA" id="ARBA00023136"/>
    </source>
</evidence>
<evidence type="ECO:0000256" key="7">
    <source>
        <dbReference type="RuleBase" id="RU003346"/>
    </source>
</evidence>